<reference evidence="2" key="1">
    <citation type="journal article" date="2023" name="Mol. Phylogenet. Evol.">
        <title>Genome-scale phylogeny and comparative genomics of the fungal order Sordariales.</title>
        <authorList>
            <person name="Hensen N."/>
            <person name="Bonometti L."/>
            <person name="Westerberg I."/>
            <person name="Brannstrom I.O."/>
            <person name="Guillou S."/>
            <person name="Cros-Aarteil S."/>
            <person name="Calhoun S."/>
            <person name="Haridas S."/>
            <person name="Kuo A."/>
            <person name="Mondo S."/>
            <person name="Pangilinan J."/>
            <person name="Riley R."/>
            <person name="LaButti K."/>
            <person name="Andreopoulos B."/>
            <person name="Lipzen A."/>
            <person name="Chen C."/>
            <person name="Yan M."/>
            <person name="Daum C."/>
            <person name="Ng V."/>
            <person name="Clum A."/>
            <person name="Steindorff A."/>
            <person name="Ohm R.A."/>
            <person name="Martin F."/>
            <person name="Silar P."/>
            <person name="Natvig D.O."/>
            <person name="Lalanne C."/>
            <person name="Gautier V."/>
            <person name="Ament-Velasquez S.L."/>
            <person name="Kruys A."/>
            <person name="Hutchinson M.I."/>
            <person name="Powell A.J."/>
            <person name="Barry K."/>
            <person name="Miller A.N."/>
            <person name="Grigoriev I.V."/>
            <person name="Debuchy R."/>
            <person name="Gladieux P."/>
            <person name="Hiltunen Thoren M."/>
            <person name="Johannesson H."/>
        </authorList>
    </citation>
    <scope>NUCLEOTIDE SEQUENCE</scope>
    <source>
        <strain evidence="2">CBS 955.72</strain>
    </source>
</reference>
<dbReference type="Proteomes" id="UP001275084">
    <property type="component" value="Unassembled WGS sequence"/>
</dbReference>
<feature type="signal peptide" evidence="1">
    <location>
        <begin position="1"/>
        <end position="17"/>
    </location>
</feature>
<gene>
    <name evidence="2" type="ORF">B0T25DRAFT_549524</name>
</gene>
<accession>A0AAJ0HFR3</accession>
<protein>
    <recommendedName>
        <fullName evidence="4">Secreted protein</fullName>
    </recommendedName>
</protein>
<dbReference type="EMBL" id="JAUIQD010000005">
    <property type="protein sequence ID" value="KAK3350007.1"/>
    <property type="molecule type" value="Genomic_DNA"/>
</dbReference>
<evidence type="ECO:0000313" key="2">
    <source>
        <dbReference type="EMBL" id="KAK3350007.1"/>
    </source>
</evidence>
<name>A0AAJ0HFR3_9PEZI</name>
<sequence>MLYVFLFHSSILPFLKGCLSVFGPHVSGVSRRVNSWRITSDGWAQLTYGHGTLCRGTARRGRKPLLGHSGNS</sequence>
<comment type="caution">
    <text evidence="2">The sequence shown here is derived from an EMBL/GenBank/DDBJ whole genome shotgun (WGS) entry which is preliminary data.</text>
</comment>
<dbReference type="AlphaFoldDB" id="A0AAJ0HFR3"/>
<evidence type="ECO:0000313" key="3">
    <source>
        <dbReference type="Proteomes" id="UP001275084"/>
    </source>
</evidence>
<feature type="chain" id="PRO_5042472807" description="Secreted protein" evidence="1">
    <location>
        <begin position="18"/>
        <end position="72"/>
    </location>
</feature>
<evidence type="ECO:0008006" key="4">
    <source>
        <dbReference type="Google" id="ProtNLM"/>
    </source>
</evidence>
<keyword evidence="1" id="KW-0732">Signal</keyword>
<organism evidence="2 3">
    <name type="scientific">Lasiosphaeria hispida</name>
    <dbReference type="NCBI Taxonomy" id="260671"/>
    <lineage>
        <taxon>Eukaryota</taxon>
        <taxon>Fungi</taxon>
        <taxon>Dikarya</taxon>
        <taxon>Ascomycota</taxon>
        <taxon>Pezizomycotina</taxon>
        <taxon>Sordariomycetes</taxon>
        <taxon>Sordariomycetidae</taxon>
        <taxon>Sordariales</taxon>
        <taxon>Lasiosphaeriaceae</taxon>
        <taxon>Lasiosphaeria</taxon>
    </lineage>
</organism>
<evidence type="ECO:0000256" key="1">
    <source>
        <dbReference type="SAM" id="SignalP"/>
    </source>
</evidence>
<reference evidence="2" key="2">
    <citation type="submission" date="2023-06" db="EMBL/GenBank/DDBJ databases">
        <authorList>
            <consortium name="Lawrence Berkeley National Laboratory"/>
            <person name="Haridas S."/>
            <person name="Hensen N."/>
            <person name="Bonometti L."/>
            <person name="Westerberg I."/>
            <person name="Brannstrom I.O."/>
            <person name="Guillou S."/>
            <person name="Cros-Aarteil S."/>
            <person name="Calhoun S."/>
            <person name="Kuo A."/>
            <person name="Mondo S."/>
            <person name="Pangilinan J."/>
            <person name="Riley R."/>
            <person name="Labutti K."/>
            <person name="Andreopoulos B."/>
            <person name="Lipzen A."/>
            <person name="Chen C."/>
            <person name="Yanf M."/>
            <person name="Daum C."/>
            <person name="Ng V."/>
            <person name="Clum A."/>
            <person name="Steindorff A."/>
            <person name="Ohm R."/>
            <person name="Martin F."/>
            <person name="Silar P."/>
            <person name="Natvig D."/>
            <person name="Lalanne C."/>
            <person name="Gautier V."/>
            <person name="Ament-Velasquez S.L."/>
            <person name="Kruys A."/>
            <person name="Hutchinson M.I."/>
            <person name="Powell A.J."/>
            <person name="Barry K."/>
            <person name="Miller A.N."/>
            <person name="Grigoriev I.V."/>
            <person name="Debuchy R."/>
            <person name="Gladieux P."/>
            <person name="Thoren M.H."/>
            <person name="Johannesson H."/>
        </authorList>
    </citation>
    <scope>NUCLEOTIDE SEQUENCE</scope>
    <source>
        <strain evidence="2">CBS 955.72</strain>
    </source>
</reference>
<proteinExistence type="predicted"/>
<keyword evidence="3" id="KW-1185">Reference proteome</keyword>